<dbReference type="GO" id="GO:0016020">
    <property type="term" value="C:membrane"/>
    <property type="evidence" value="ECO:0007669"/>
    <property type="project" value="UniProtKB-SubCell"/>
</dbReference>
<evidence type="ECO:0000259" key="7">
    <source>
        <dbReference type="Pfam" id="PF12832"/>
    </source>
</evidence>
<keyword evidence="5 6" id="KW-0472">Membrane</keyword>
<dbReference type="OrthoDB" id="10262656at2759"/>
<name>A0A9P0K323_ACAOB</name>
<comment type="caution">
    <text evidence="8">The sequence shown here is derived from an EMBL/GenBank/DDBJ whole genome shotgun (WGS) entry which is preliminary data.</text>
</comment>
<proteinExistence type="predicted"/>
<evidence type="ECO:0000313" key="9">
    <source>
        <dbReference type="Proteomes" id="UP001152888"/>
    </source>
</evidence>
<dbReference type="Gene3D" id="1.20.1250.20">
    <property type="entry name" value="MFS general substrate transporter like domains"/>
    <property type="match status" value="1"/>
</dbReference>
<comment type="subcellular location">
    <subcellularLocation>
        <location evidence="1">Membrane</location>
        <topology evidence="1">Multi-pass membrane protein</topology>
    </subcellularLocation>
</comment>
<evidence type="ECO:0000256" key="5">
    <source>
        <dbReference type="ARBA" id="ARBA00023136"/>
    </source>
</evidence>
<evidence type="ECO:0000256" key="3">
    <source>
        <dbReference type="ARBA" id="ARBA00022692"/>
    </source>
</evidence>
<dbReference type="Pfam" id="PF12832">
    <property type="entry name" value="MFS_1_like"/>
    <property type="match status" value="1"/>
</dbReference>
<dbReference type="Proteomes" id="UP001152888">
    <property type="component" value="Unassembled WGS sequence"/>
</dbReference>
<keyword evidence="9" id="KW-1185">Reference proteome</keyword>
<dbReference type="AlphaFoldDB" id="A0A9P0K323"/>
<evidence type="ECO:0000256" key="4">
    <source>
        <dbReference type="ARBA" id="ARBA00022989"/>
    </source>
</evidence>
<dbReference type="PANTHER" id="PTHR23504:SF15">
    <property type="entry name" value="MAJOR FACILITATOR SUPERFAMILY (MFS) PROFILE DOMAIN-CONTAINING PROTEIN"/>
    <property type="match status" value="1"/>
</dbReference>
<organism evidence="8 9">
    <name type="scientific">Acanthoscelides obtectus</name>
    <name type="common">Bean weevil</name>
    <name type="synonym">Bruchus obtectus</name>
    <dbReference type="NCBI Taxonomy" id="200917"/>
    <lineage>
        <taxon>Eukaryota</taxon>
        <taxon>Metazoa</taxon>
        <taxon>Ecdysozoa</taxon>
        <taxon>Arthropoda</taxon>
        <taxon>Hexapoda</taxon>
        <taxon>Insecta</taxon>
        <taxon>Pterygota</taxon>
        <taxon>Neoptera</taxon>
        <taxon>Endopterygota</taxon>
        <taxon>Coleoptera</taxon>
        <taxon>Polyphaga</taxon>
        <taxon>Cucujiformia</taxon>
        <taxon>Chrysomeloidea</taxon>
        <taxon>Chrysomelidae</taxon>
        <taxon>Bruchinae</taxon>
        <taxon>Bruchini</taxon>
        <taxon>Acanthoscelides</taxon>
    </lineage>
</organism>
<protein>
    <recommendedName>
        <fullName evidence="7">Major facilitator superfamily associated domain-containing protein</fullName>
    </recommendedName>
</protein>
<feature type="transmembrane region" description="Helical" evidence="6">
    <location>
        <begin position="178"/>
        <end position="199"/>
    </location>
</feature>
<keyword evidence="2" id="KW-0813">Transport</keyword>
<accession>A0A9P0K323</accession>
<evidence type="ECO:0000256" key="1">
    <source>
        <dbReference type="ARBA" id="ARBA00004141"/>
    </source>
</evidence>
<dbReference type="SUPFAM" id="SSF103473">
    <property type="entry name" value="MFS general substrate transporter"/>
    <property type="match status" value="1"/>
</dbReference>
<evidence type="ECO:0000313" key="8">
    <source>
        <dbReference type="EMBL" id="CAH1965396.1"/>
    </source>
</evidence>
<evidence type="ECO:0000256" key="6">
    <source>
        <dbReference type="SAM" id="Phobius"/>
    </source>
</evidence>
<dbReference type="PANTHER" id="PTHR23504">
    <property type="entry name" value="MAJOR FACILITATOR SUPERFAMILY DOMAIN-CONTAINING PROTEIN 10"/>
    <property type="match status" value="1"/>
</dbReference>
<gene>
    <name evidence="8" type="ORF">ACAOBT_LOCUS6307</name>
</gene>
<reference evidence="8" key="1">
    <citation type="submission" date="2022-03" db="EMBL/GenBank/DDBJ databases">
        <authorList>
            <person name="Sayadi A."/>
        </authorList>
    </citation>
    <scope>NUCLEOTIDE SEQUENCE</scope>
</reference>
<keyword evidence="4 6" id="KW-1133">Transmembrane helix</keyword>
<dbReference type="InterPro" id="IPR024989">
    <property type="entry name" value="MFS_assoc_dom"/>
</dbReference>
<sequence length="205" mass="22881">MRNRNQSTRSLTLIIEPRHNRRRFGQSTVNQVLSFDTVCKLQVIAFFDSMSYGLMYAFMSPHIVRLGGNHLTVGILTSVCSACQLLSGSVVKLIKDEYRPRESMLILFTIAILSNLLIVVAKNYWIVILARSIYSLTNQVPKFTKAILTQLCIAHDAKIHLQITDILTKLGLLIGPVIAGYLFETGFVFSCLLATTLAVSKIGFL</sequence>
<feature type="domain" description="Major facilitator superfamily associated" evidence="7">
    <location>
        <begin position="40"/>
        <end position="138"/>
    </location>
</feature>
<evidence type="ECO:0000256" key="2">
    <source>
        <dbReference type="ARBA" id="ARBA00022448"/>
    </source>
</evidence>
<dbReference type="EMBL" id="CAKOFQ010006723">
    <property type="protein sequence ID" value="CAH1965396.1"/>
    <property type="molecule type" value="Genomic_DNA"/>
</dbReference>
<keyword evidence="3 6" id="KW-0812">Transmembrane</keyword>
<dbReference type="InterPro" id="IPR036259">
    <property type="entry name" value="MFS_trans_sf"/>
</dbReference>
<feature type="transmembrane region" description="Helical" evidence="6">
    <location>
        <begin position="105"/>
        <end position="126"/>
    </location>
</feature>